<dbReference type="Proteomes" id="UP000299102">
    <property type="component" value="Unassembled WGS sequence"/>
</dbReference>
<dbReference type="EMBL" id="BGZK01000371">
    <property type="protein sequence ID" value="GBP39826.1"/>
    <property type="molecule type" value="Genomic_DNA"/>
</dbReference>
<gene>
    <name evidence="1" type="ORF">EVAR_88329_1</name>
</gene>
<dbReference type="AlphaFoldDB" id="A0A4C1VLD8"/>
<comment type="caution">
    <text evidence="1">The sequence shown here is derived from an EMBL/GenBank/DDBJ whole genome shotgun (WGS) entry which is preliminary data.</text>
</comment>
<name>A0A4C1VLD8_EUMVA</name>
<keyword evidence="2" id="KW-1185">Reference proteome</keyword>
<organism evidence="1 2">
    <name type="scientific">Eumeta variegata</name>
    <name type="common">Bagworm moth</name>
    <name type="synonym">Eumeta japonica</name>
    <dbReference type="NCBI Taxonomy" id="151549"/>
    <lineage>
        <taxon>Eukaryota</taxon>
        <taxon>Metazoa</taxon>
        <taxon>Ecdysozoa</taxon>
        <taxon>Arthropoda</taxon>
        <taxon>Hexapoda</taxon>
        <taxon>Insecta</taxon>
        <taxon>Pterygota</taxon>
        <taxon>Neoptera</taxon>
        <taxon>Endopterygota</taxon>
        <taxon>Lepidoptera</taxon>
        <taxon>Glossata</taxon>
        <taxon>Ditrysia</taxon>
        <taxon>Tineoidea</taxon>
        <taxon>Psychidae</taxon>
        <taxon>Oiketicinae</taxon>
        <taxon>Eumeta</taxon>
    </lineage>
</organism>
<evidence type="ECO:0000313" key="2">
    <source>
        <dbReference type="Proteomes" id="UP000299102"/>
    </source>
</evidence>
<protein>
    <submittedName>
        <fullName evidence="1">Uncharacterized protein</fullName>
    </submittedName>
</protein>
<evidence type="ECO:0000313" key="1">
    <source>
        <dbReference type="EMBL" id="GBP39826.1"/>
    </source>
</evidence>
<reference evidence="1 2" key="1">
    <citation type="journal article" date="2019" name="Commun. Biol.">
        <title>The bagworm genome reveals a unique fibroin gene that provides high tensile strength.</title>
        <authorList>
            <person name="Kono N."/>
            <person name="Nakamura H."/>
            <person name="Ohtoshi R."/>
            <person name="Tomita M."/>
            <person name="Numata K."/>
            <person name="Arakawa K."/>
        </authorList>
    </citation>
    <scope>NUCLEOTIDE SEQUENCE [LARGE SCALE GENOMIC DNA]</scope>
</reference>
<proteinExistence type="predicted"/>
<accession>A0A4C1VLD8</accession>
<sequence>MDRSAGEIHILTEYGREVATSVVVFYPVSDSSGGPLLLSLHQPDIPPIDILFPKPRPVAELKLRTEREIELKVEIGIEIEIQESFARFRTAFGDEEPWKTTTYNWFPEFKRGRVNLSDEFRDDRPFTAVNNKNIDSDRVYDHNRRAIYAVYDIPSAYRALVPAGPRRRHIRVGLTNCDRRVCFLAHPSPPGTPTPARQPPGRRPAEALPAIVAHGPAGAINLVRLPFSSYISKSPQLVHTGVWHDRKVPITLAAFLVARRMATDEAWNRRVHQQTLIDINNFTVKVTVVDGPGRRLAVYTFSLRADVRGETVPNYNHISTCNYSTVNRSRSVFAIEASWLAGRSVEMESVEAIYHKTVGRWRRGVTAARRTRRRPTPVASKTPLLSVSFFPSPSAHSFVDQLYIHTHIRTQTRTCARVCVPSSVRASMLACVRACVRACMLACVRVCVRARARTYANVCVGKRNPTFFVTRANTSIFDR</sequence>